<evidence type="ECO:0000256" key="2">
    <source>
        <dbReference type="ARBA" id="ARBA00022737"/>
    </source>
</evidence>
<feature type="compositionally biased region" description="Low complexity" evidence="3">
    <location>
        <begin position="117"/>
        <end position="130"/>
    </location>
</feature>
<organism evidence="4 5">
    <name type="scientific">Discina gigas</name>
    <dbReference type="NCBI Taxonomy" id="1032678"/>
    <lineage>
        <taxon>Eukaryota</taxon>
        <taxon>Fungi</taxon>
        <taxon>Dikarya</taxon>
        <taxon>Ascomycota</taxon>
        <taxon>Pezizomycotina</taxon>
        <taxon>Pezizomycetes</taxon>
        <taxon>Pezizales</taxon>
        <taxon>Discinaceae</taxon>
        <taxon>Discina</taxon>
    </lineage>
</organism>
<dbReference type="EMBL" id="JBBBZM010000096">
    <property type="protein sequence ID" value="KAL0634388.1"/>
    <property type="molecule type" value="Genomic_DNA"/>
</dbReference>
<feature type="compositionally biased region" description="Basic and acidic residues" evidence="3">
    <location>
        <begin position="656"/>
        <end position="668"/>
    </location>
</feature>
<evidence type="ECO:0000313" key="4">
    <source>
        <dbReference type="EMBL" id="KAL0634388.1"/>
    </source>
</evidence>
<gene>
    <name evidence="4" type="primary">NUD1</name>
    <name evidence="4" type="ORF">Q9L58_006709</name>
</gene>
<evidence type="ECO:0000313" key="5">
    <source>
        <dbReference type="Proteomes" id="UP001447188"/>
    </source>
</evidence>
<feature type="compositionally biased region" description="Acidic residues" evidence="3">
    <location>
        <begin position="1"/>
        <end position="14"/>
    </location>
</feature>
<dbReference type="InterPro" id="IPR003591">
    <property type="entry name" value="Leu-rich_rpt_typical-subtyp"/>
</dbReference>
<name>A0ABR3GF24_9PEZI</name>
<feature type="compositionally biased region" description="Polar residues" evidence="3">
    <location>
        <begin position="153"/>
        <end position="168"/>
    </location>
</feature>
<protein>
    <submittedName>
        <fullName evidence="4">Protein nud1</fullName>
    </submittedName>
</protein>
<feature type="compositionally biased region" description="Low complexity" evidence="3">
    <location>
        <begin position="236"/>
        <end position="250"/>
    </location>
</feature>
<comment type="caution">
    <text evidence="4">The sequence shown here is derived from an EMBL/GenBank/DDBJ whole genome shotgun (WGS) entry which is preliminary data.</text>
</comment>
<feature type="compositionally biased region" description="Acidic residues" evidence="3">
    <location>
        <begin position="1071"/>
        <end position="1081"/>
    </location>
</feature>
<dbReference type="InterPro" id="IPR001611">
    <property type="entry name" value="Leu-rich_rpt"/>
</dbReference>
<feature type="compositionally biased region" description="Basic residues" evidence="3">
    <location>
        <begin position="798"/>
        <end position="807"/>
    </location>
</feature>
<feature type="region of interest" description="Disordered" evidence="3">
    <location>
        <begin position="894"/>
        <end position="919"/>
    </location>
</feature>
<evidence type="ECO:0000256" key="3">
    <source>
        <dbReference type="SAM" id="MobiDB-lite"/>
    </source>
</evidence>
<feature type="region of interest" description="Disordered" evidence="3">
    <location>
        <begin position="937"/>
        <end position="963"/>
    </location>
</feature>
<feature type="compositionally biased region" description="Basic and acidic residues" evidence="3">
    <location>
        <begin position="74"/>
        <end position="83"/>
    </location>
</feature>
<feature type="compositionally biased region" description="Basic and acidic residues" evidence="3">
    <location>
        <begin position="1150"/>
        <end position="1163"/>
    </location>
</feature>
<feature type="compositionally biased region" description="Polar residues" evidence="3">
    <location>
        <begin position="951"/>
        <end position="963"/>
    </location>
</feature>
<feature type="compositionally biased region" description="Basic and acidic residues" evidence="3">
    <location>
        <begin position="1052"/>
        <end position="1061"/>
    </location>
</feature>
<feature type="compositionally biased region" description="Polar residues" evidence="3">
    <location>
        <begin position="905"/>
        <end position="919"/>
    </location>
</feature>
<dbReference type="Gene3D" id="3.80.10.10">
    <property type="entry name" value="Ribonuclease Inhibitor"/>
    <property type="match status" value="2"/>
</dbReference>
<feature type="compositionally biased region" description="Gly residues" evidence="3">
    <location>
        <begin position="788"/>
        <end position="797"/>
    </location>
</feature>
<feature type="compositionally biased region" description="Basic and acidic residues" evidence="3">
    <location>
        <begin position="939"/>
        <end position="950"/>
    </location>
</feature>
<sequence>MSDPWDDDSLDEDWISQPRSSPVAGAQRSPYSAAGTTRILHESMGTTNRRPSRDSDSLSDAGTENAGVQPKKRGTPEWKRMVMEDFGAPGGKDLFSPMQLECMFRPPSIGPGGGSPLGLQQPQKQQVPQSTHQLPEKRLPPQLRQVPARKQLPEQSVPQKQLQPQRTRTPVPKYRSSLPLPTSSPRPLAPVLKEDRRLQSSPSHSRRKSTAALTPVAVPPPRQISKLRQSIGGRRSSSSASSLLAAVMSSPEPNVEKGRWKAEQYASIDDAQSAIVLPEGDSALLSDGLKANERWSSIRIGHGLGHGMLGNELGRTGRTGSISSIIGDRLKLLKEPVTRENSSPGIGSTLAAHYDLQYSPPLAEGGEDYDSEEDNSEANDTVPDLPSSTGPRERRRHSLILEGESSVYPSSPPVLHYHSHIEDTGYLDGSDDYDASYLDGSSDELGSPFNSPSKQPPPEDSPQQQPSKQNPMLASPFLPAGQAPPSGSPSKKPAPMPPQGEMAGAGNSILDNIRRHKDAPKSPVKSQHPHINRRESVSPDEREDPFFTPHAFRHRISPAPRTPPAKAGEMSRADIQEMRSSGSPLKLFASFYDTYTNERLAKRLGELEVSVLEHTHTHTHTHSTHELQVPAKERGESESEQETDVSFSGGSAIVNRLEKLARKAEKAKSPSRRLNASRPVSAHRHTSAPEASPRRELADGCRKHRRWRSDETASGDGPEAPPSPLKERTPKRIRRNTGGGYHHVSRTSSPPPPVPEVRYISRAQSDTVAAETVEAPITPARRRATDGGTPGSVGKGTTGRKGRKVPVLKRNYEYGGSIKLSPQQPKSSPLKRGETPVFSGCKGDGMKGEGFEMPSPVQPETVRKGSVTTQDFLDQADAVMNRIRGRGIRGCTSEDDSSYYDEGSIMTSPGRSTSVVASSPLRNEVERSLPHIHVTTMDNTREGDGKHDTVKTQASTGSYRSRSSAVEIISPHDGVMGHHLVQKNTGEMTFDRDKMAWVKRDRSRSRPVCSEKEEGILLKVDDSDPFIGISDLSVDSQEEIRALELARKNWEGMASDGEKSGLWRSSRMMPTDEEEDEEDNIGDATWDRQNWFGEASPVERDHSTVGSGSERSGRSTRPGSGAETRTTSYGSEENKGKVVDRQEDDDDEPEVSRAEVKSSEPLRRARNSYAEDYSSPNSAGVLGQTAPSSPADLPVLWSEDGDIDSGIDGFLEHGSLRQPRRSASRTFSSGGTYRGAARRRSSGSKNFVGRPISRITEEEEDDHTPPSPVMQDIQRELSRISLSGVLTPLRSPFLSGGSMAASMELSTGSRALRDRRDSSFQLAPLADLSYQFETTEALINLELSFFATRPGRSSSGTRAIEESFSIARDNLLKCLTDVEPYEPYWDHMKVLNLAGRKVETLFTLNDWMPRVEELDVSNNELGQLSGVSESVTDLKVMGNCLSGLTHWGHLVNLQFLDVGRNGLENLDGLRGLRHLREIRADDNVLDNIDGVLGMDGLGVFRARRNRLVEVRFENATMKRLTELDLRGNDIEVVSGIENLPSLINLNLDQNSLESLNIPTGVKLDAIRCIKLTQNYFETFDVSQFPNLRILYMDNNRLRGIEGLTRAKHLDAISTREQEHDGRECTLKFERMYEARKIYLSGNPLRNLCFKLDFLNLQYLELASAQLTTLPKDFGYLVSNTRVLNLNNNAISDLRPLMGIVRLKKLLLVGNRVKSVKKIAAVLGYFPSLSFLDLRMNPLTIGFYPPSSIRKSFSDLEEPDEYPKDPFTMLPSDITDDRTFQAQLDIDSAVLRRTYEITIGRRCPRMKELDGLEYRRDESMRDDEVFSELKSRGLIKTADKTDAKK</sequence>
<keyword evidence="1" id="KW-0433">Leucine-rich repeat</keyword>
<dbReference type="Proteomes" id="UP001447188">
    <property type="component" value="Unassembled WGS sequence"/>
</dbReference>
<feature type="compositionally biased region" description="Basic and acidic residues" evidence="3">
    <location>
        <begin position="1132"/>
        <end position="1141"/>
    </location>
</feature>
<dbReference type="SMART" id="SM00369">
    <property type="entry name" value="LRR_TYP"/>
    <property type="match status" value="7"/>
</dbReference>
<evidence type="ECO:0000256" key="1">
    <source>
        <dbReference type="ARBA" id="ARBA00022614"/>
    </source>
</evidence>
<dbReference type="PANTHER" id="PTHR47566:SF1">
    <property type="entry name" value="PROTEIN NUD1"/>
    <property type="match status" value="1"/>
</dbReference>
<feature type="compositionally biased region" description="Basic and acidic residues" evidence="3">
    <location>
        <begin position="692"/>
        <end position="701"/>
    </location>
</feature>
<dbReference type="PANTHER" id="PTHR47566">
    <property type="match status" value="1"/>
</dbReference>
<dbReference type="PROSITE" id="PS51450">
    <property type="entry name" value="LRR"/>
    <property type="match status" value="3"/>
</dbReference>
<feature type="region of interest" description="Disordered" evidence="3">
    <location>
        <begin position="615"/>
        <end position="838"/>
    </location>
</feature>
<keyword evidence="5" id="KW-1185">Reference proteome</keyword>
<feature type="compositionally biased region" description="Low complexity" evidence="3">
    <location>
        <begin position="479"/>
        <end position="491"/>
    </location>
</feature>
<feature type="region of interest" description="Disordered" evidence="3">
    <location>
        <begin position="1212"/>
        <end position="1268"/>
    </location>
</feature>
<dbReference type="InterPro" id="IPR032675">
    <property type="entry name" value="LRR_dom_sf"/>
</dbReference>
<dbReference type="SMART" id="SM00365">
    <property type="entry name" value="LRR_SD22"/>
    <property type="match status" value="4"/>
</dbReference>
<proteinExistence type="predicted"/>
<feature type="compositionally biased region" description="Low complexity" evidence="3">
    <location>
        <begin position="1106"/>
        <end position="1121"/>
    </location>
</feature>
<feature type="region of interest" description="Disordered" evidence="3">
    <location>
        <begin position="426"/>
        <end position="575"/>
    </location>
</feature>
<feature type="region of interest" description="Disordered" evidence="3">
    <location>
        <begin position="359"/>
        <end position="394"/>
    </location>
</feature>
<accession>A0ABR3GF24</accession>
<reference evidence="4 5" key="1">
    <citation type="submission" date="2024-02" db="EMBL/GenBank/DDBJ databases">
        <title>Discinaceae phylogenomics.</title>
        <authorList>
            <person name="Dirks A.C."/>
            <person name="James T.Y."/>
        </authorList>
    </citation>
    <scope>NUCLEOTIDE SEQUENCE [LARGE SCALE GENOMIC DNA]</scope>
    <source>
        <strain evidence="4 5">ACD0624</strain>
    </source>
</reference>
<dbReference type="InterPro" id="IPR052574">
    <property type="entry name" value="CDIRP"/>
</dbReference>
<feature type="region of interest" description="Disordered" evidence="3">
    <location>
        <begin position="1"/>
        <end position="258"/>
    </location>
</feature>
<keyword evidence="2" id="KW-0677">Repeat</keyword>
<dbReference type="SUPFAM" id="SSF52058">
    <property type="entry name" value="L domain-like"/>
    <property type="match status" value="1"/>
</dbReference>
<feature type="compositionally biased region" description="Acidic residues" evidence="3">
    <location>
        <begin position="365"/>
        <end position="377"/>
    </location>
</feature>
<feature type="region of interest" description="Disordered" evidence="3">
    <location>
        <begin position="1052"/>
        <end position="1194"/>
    </location>
</feature>